<dbReference type="InterPro" id="IPR027417">
    <property type="entry name" value="P-loop_NTPase"/>
</dbReference>
<accession>A0A1C3U505</accession>
<dbReference type="Proteomes" id="UP000186228">
    <property type="component" value="Unassembled WGS sequence"/>
</dbReference>
<dbReference type="GO" id="GO:0005829">
    <property type="term" value="C:cytosol"/>
    <property type="evidence" value="ECO:0007669"/>
    <property type="project" value="TreeGrafter"/>
</dbReference>
<organism evidence="11 12">
    <name type="scientific">Rhizobium hainanense</name>
    <dbReference type="NCBI Taxonomy" id="52131"/>
    <lineage>
        <taxon>Bacteria</taxon>
        <taxon>Pseudomonadati</taxon>
        <taxon>Pseudomonadota</taxon>
        <taxon>Alphaproteobacteria</taxon>
        <taxon>Hyphomicrobiales</taxon>
        <taxon>Rhizobiaceae</taxon>
        <taxon>Rhizobium/Agrobacterium group</taxon>
        <taxon>Rhizobium</taxon>
    </lineage>
</organism>
<dbReference type="CDD" id="cd00268">
    <property type="entry name" value="DEADc"/>
    <property type="match status" value="1"/>
</dbReference>
<keyword evidence="1" id="KW-0547">Nucleotide-binding</keyword>
<feature type="short sequence motif" description="Q motif" evidence="6">
    <location>
        <begin position="49"/>
        <end position="77"/>
    </location>
</feature>
<sequence length="597" mass="65550">MRCGRMRWKAISNLQVPTSRGVLDARDRPDRMVRPGLFALAPPKGIELTDFHSLGLSKQIVDTLSQNNFATPTPIQAQAIPLVLEGRDLIGLAQTGTGKTAAFGLPIIEMLLKEAKRPDNRTVRTLILAPTRELVNQIADNLRLFVRKSPLRINLVVGGASINKQQLQLERGTDILVATPGRLLDLINRRALSLGHVTHLVLDEADQMLDLGFIHDLRKIAKLVPAKRQTLLFSATMPKAIADLASDYLTNPVKVEVSPPGKAADKVEQYVHFVAGQNHKTEILKETISANPDGRAIVFLRTKHGAEKLMKHLDHVGFAAASIHGNKSQGQRERALKGFRDGDVRVLVATDVAARGIDIPGVSHVYNFDLPEVPDAYVHRIGRTARAGRDGIAIAFCAPDEIRLLRDIERLMGIEIAVASGEAPADRGRPVRGKGRGAQGNGGQGRGQGGQGRERGEGRPQRPARRPFFDKEGGEARGQNGERQERRPREDRPQRENNRNADFRGQRRNEPTPRPEPDNDLASTSDFRPARKQHNGQSNGNGASHEGGAHRGQRHSHGRPAGRHNEERGAQGEQRNGGNGRMRRRGPGNGGQRRERA</sequence>
<keyword evidence="2" id="KW-0378">Hydrolase</keyword>
<proteinExistence type="inferred from homology"/>
<dbReference type="InterPro" id="IPR014001">
    <property type="entry name" value="Helicase_ATP-bd"/>
</dbReference>
<dbReference type="InterPro" id="IPR050079">
    <property type="entry name" value="DEAD_box_RNA_helicase"/>
</dbReference>
<feature type="domain" description="DEAD-box RNA helicase Q" evidence="10">
    <location>
        <begin position="49"/>
        <end position="77"/>
    </location>
</feature>
<evidence type="ECO:0000256" key="7">
    <source>
        <dbReference type="SAM" id="MobiDB-lite"/>
    </source>
</evidence>
<protein>
    <submittedName>
        <fullName evidence="11">ATP-dependent RNA helicase RhlE</fullName>
    </submittedName>
</protein>
<evidence type="ECO:0000259" key="9">
    <source>
        <dbReference type="PROSITE" id="PS51194"/>
    </source>
</evidence>
<dbReference type="InterPro" id="IPR001650">
    <property type="entry name" value="Helicase_C-like"/>
</dbReference>
<evidence type="ECO:0000259" key="10">
    <source>
        <dbReference type="PROSITE" id="PS51195"/>
    </source>
</evidence>
<feature type="domain" description="Helicase ATP-binding" evidence="8">
    <location>
        <begin position="80"/>
        <end position="255"/>
    </location>
</feature>
<dbReference type="Gene3D" id="3.40.50.300">
    <property type="entry name" value="P-loop containing nucleotide triphosphate hydrolases"/>
    <property type="match status" value="2"/>
</dbReference>
<keyword evidence="12" id="KW-1185">Reference proteome</keyword>
<dbReference type="PROSITE" id="PS51192">
    <property type="entry name" value="HELICASE_ATP_BIND_1"/>
    <property type="match status" value="1"/>
</dbReference>
<evidence type="ECO:0000256" key="2">
    <source>
        <dbReference type="ARBA" id="ARBA00022801"/>
    </source>
</evidence>
<gene>
    <name evidence="11" type="ORF">GA0061100_101694</name>
</gene>
<feature type="compositionally biased region" description="Basic and acidic residues" evidence="7">
    <location>
        <begin position="467"/>
        <end position="517"/>
    </location>
</feature>
<dbReference type="GO" id="GO:0003676">
    <property type="term" value="F:nucleic acid binding"/>
    <property type="evidence" value="ECO:0007669"/>
    <property type="project" value="InterPro"/>
</dbReference>
<dbReference type="STRING" id="52131.GA0061100_101694"/>
<evidence type="ECO:0000256" key="6">
    <source>
        <dbReference type="PROSITE-ProRule" id="PRU00552"/>
    </source>
</evidence>
<feature type="compositionally biased region" description="Gly residues" evidence="7">
    <location>
        <begin position="436"/>
        <end position="451"/>
    </location>
</feature>
<evidence type="ECO:0000256" key="3">
    <source>
        <dbReference type="ARBA" id="ARBA00022806"/>
    </source>
</evidence>
<dbReference type="InterPro" id="IPR044742">
    <property type="entry name" value="DEAD/DEAH_RhlB"/>
</dbReference>
<dbReference type="SMART" id="SM00490">
    <property type="entry name" value="HELICc"/>
    <property type="match status" value="1"/>
</dbReference>
<dbReference type="PROSITE" id="PS51194">
    <property type="entry name" value="HELICASE_CTER"/>
    <property type="match status" value="1"/>
</dbReference>
<dbReference type="GO" id="GO:0005524">
    <property type="term" value="F:ATP binding"/>
    <property type="evidence" value="ECO:0007669"/>
    <property type="project" value="UniProtKB-KW"/>
</dbReference>
<dbReference type="SMART" id="SM00487">
    <property type="entry name" value="DEXDc"/>
    <property type="match status" value="1"/>
</dbReference>
<evidence type="ECO:0000313" key="12">
    <source>
        <dbReference type="Proteomes" id="UP000186228"/>
    </source>
</evidence>
<dbReference type="Pfam" id="PF00271">
    <property type="entry name" value="Helicase_C"/>
    <property type="match status" value="1"/>
</dbReference>
<dbReference type="Pfam" id="PF00270">
    <property type="entry name" value="DEAD"/>
    <property type="match status" value="1"/>
</dbReference>
<dbReference type="GO" id="GO:0003724">
    <property type="term" value="F:RNA helicase activity"/>
    <property type="evidence" value="ECO:0007669"/>
    <property type="project" value="InterPro"/>
</dbReference>
<dbReference type="PANTHER" id="PTHR47959">
    <property type="entry name" value="ATP-DEPENDENT RNA HELICASE RHLE-RELATED"/>
    <property type="match status" value="1"/>
</dbReference>
<dbReference type="InterPro" id="IPR011545">
    <property type="entry name" value="DEAD/DEAH_box_helicase_dom"/>
</dbReference>
<evidence type="ECO:0000313" key="11">
    <source>
        <dbReference type="EMBL" id="SCB10524.1"/>
    </source>
</evidence>
<dbReference type="AlphaFoldDB" id="A0A1C3U505"/>
<dbReference type="PANTHER" id="PTHR47959:SF13">
    <property type="entry name" value="ATP-DEPENDENT RNA HELICASE RHLE"/>
    <property type="match status" value="1"/>
</dbReference>
<evidence type="ECO:0000256" key="4">
    <source>
        <dbReference type="ARBA" id="ARBA00022840"/>
    </source>
</evidence>
<feature type="region of interest" description="Disordered" evidence="7">
    <location>
        <begin position="422"/>
        <end position="597"/>
    </location>
</feature>
<dbReference type="InterPro" id="IPR014014">
    <property type="entry name" value="RNA_helicase_DEAD_Q_motif"/>
</dbReference>
<dbReference type="SUPFAM" id="SSF52540">
    <property type="entry name" value="P-loop containing nucleoside triphosphate hydrolases"/>
    <property type="match status" value="1"/>
</dbReference>
<feature type="domain" description="Helicase C-terminal" evidence="9">
    <location>
        <begin position="266"/>
        <end position="428"/>
    </location>
</feature>
<evidence type="ECO:0000256" key="5">
    <source>
        <dbReference type="ARBA" id="ARBA00038437"/>
    </source>
</evidence>
<feature type="compositionally biased region" description="Basic residues" evidence="7">
    <location>
        <begin position="551"/>
        <end position="562"/>
    </location>
</feature>
<dbReference type="GO" id="GO:0016787">
    <property type="term" value="F:hydrolase activity"/>
    <property type="evidence" value="ECO:0007669"/>
    <property type="project" value="UniProtKB-KW"/>
</dbReference>
<keyword evidence="4" id="KW-0067">ATP-binding</keyword>
<keyword evidence="3 11" id="KW-0347">Helicase</keyword>
<comment type="similarity">
    <text evidence="5">Belongs to the DEAD box helicase family.</text>
</comment>
<name>A0A1C3U505_9HYPH</name>
<evidence type="ECO:0000259" key="8">
    <source>
        <dbReference type="PROSITE" id="PS51192"/>
    </source>
</evidence>
<dbReference type="EMBL" id="FMAC01000001">
    <property type="protein sequence ID" value="SCB10524.1"/>
    <property type="molecule type" value="Genomic_DNA"/>
</dbReference>
<dbReference type="PROSITE" id="PS51195">
    <property type="entry name" value="Q_MOTIF"/>
    <property type="match status" value="1"/>
</dbReference>
<dbReference type="CDD" id="cd18787">
    <property type="entry name" value="SF2_C_DEAD"/>
    <property type="match status" value="1"/>
</dbReference>
<evidence type="ECO:0000256" key="1">
    <source>
        <dbReference type="ARBA" id="ARBA00022741"/>
    </source>
</evidence>
<reference evidence="12" key="1">
    <citation type="submission" date="2016-08" db="EMBL/GenBank/DDBJ databases">
        <authorList>
            <person name="Varghese N."/>
            <person name="Submissions Spin"/>
        </authorList>
    </citation>
    <scope>NUCLEOTIDE SEQUENCE [LARGE SCALE GENOMIC DNA]</scope>
    <source>
        <strain evidence="12">CCBAU 57015</strain>
    </source>
</reference>